<keyword evidence="1" id="KW-1133">Transmembrane helix</keyword>
<feature type="transmembrane region" description="Helical" evidence="1">
    <location>
        <begin position="92"/>
        <end position="113"/>
    </location>
</feature>
<dbReference type="InterPro" id="IPR036163">
    <property type="entry name" value="HMA_dom_sf"/>
</dbReference>
<sequence>MKTLTIKTDLHCQSCVGKISPHLDNDQLIEDWNVDLSGQEKILEVKGEGLSKDYVHHLLQKEGYAVTDAEVNANQAFWTDTRLWQRASFNTLNCLIGCSIGDFGMIIYLQAFYPQTPMLWQMVLAIIAGLCTSIALETVILKNREHFSWQLALKTAFGMSFISMVAMELAMTGTDFMITGGKAAFDNPTYWLALVPALIVGFLTPLPYNYYKLKKYNKACH</sequence>
<feature type="domain" description="DUF4396" evidence="2">
    <location>
        <begin position="84"/>
        <end position="218"/>
    </location>
</feature>
<dbReference type="InterPro" id="IPR025509">
    <property type="entry name" value="DUF4396"/>
</dbReference>
<keyword evidence="1" id="KW-0472">Membrane</keyword>
<dbReference type="SUPFAM" id="SSF55008">
    <property type="entry name" value="HMA, heavy metal-associated domain"/>
    <property type="match status" value="1"/>
</dbReference>
<dbReference type="Proteomes" id="UP001172083">
    <property type="component" value="Unassembled WGS sequence"/>
</dbReference>
<keyword evidence="1" id="KW-0812">Transmembrane</keyword>
<evidence type="ECO:0000313" key="4">
    <source>
        <dbReference type="Proteomes" id="UP001172083"/>
    </source>
</evidence>
<dbReference type="RefSeq" id="WP_346759925.1">
    <property type="nucleotide sequence ID" value="NZ_JAUJEB010000005.1"/>
</dbReference>
<name>A0ABT8LC21_9BACT</name>
<dbReference type="EMBL" id="JAUJEB010000005">
    <property type="protein sequence ID" value="MDN5214586.1"/>
    <property type="molecule type" value="Genomic_DNA"/>
</dbReference>
<dbReference type="Gene3D" id="3.30.70.100">
    <property type="match status" value="1"/>
</dbReference>
<accession>A0ABT8LC21</accession>
<proteinExistence type="predicted"/>
<evidence type="ECO:0000256" key="1">
    <source>
        <dbReference type="SAM" id="Phobius"/>
    </source>
</evidence>
<feature type="transmembrane region" description="Helical" evidence="1">
    <location>
        <begin position="151"/>
        <end position="170"/>
    </location>
</feature>
<organism evidence="3 4">
    <name type="scientific">Agaribacillus aureus</name>
    <dbReference type="NCBI Taxonomy" id="3051825"/>
    <lineage>
        <taxon>Bacteria</taxon>
        <taxon>Pseudomonadati</taxon>
        <taxon>Bacteroidota</taxon>
        <taxon>Cytophagia</taxon>
        <taxon>Cytophagales</taxon>
        <taxon>Splendidivirgaceae</taxon>
        <taxon>Agaribacillus</taxon>
    </lineage>
</organism>
<comment type="caution">
    <text evidence="3">The sequence shown here is derived from an EMBL/GenBank/DDBJ whole genome shotgun (WGS) entry which is preliminary data.</text>
</comment>
<evidence type="ECO:0000313" key="3">
    <source>
        <dbReference type="EMBL" id="MDN5214586.1"/>
    </source>
</evidence>
<keyword evidence="4" id="KW-1185">Reference proteome</keyword>
<feature type="transmembrane region" description="Helical" evidence="1">
    <location>
        <begin position="190"/>
        <end position="211"/>
    </location>
</feature>
<protein>
    <submittedName>
        <fullName evidence="3">DUF4396 domain-containing protein</fullName>
    </submittedName>
</protein>
<evidence type="ECO:0000259" key="2">
    <source>
        <dbReference type="Pfam" id="PF14342"/>
    </source>
</evidence>
<dbReference type="Pfam" id="PF14342">
    <property type="entry name" value="DUF4396"/>
    <property type="match status" value="1"/>
</dbReference>
<feature type="transmembrane region" description="Helical" evidence="1">
    <location>
        <begin position="119"/>
        <end position="139"/>
    </location>
</feature>
<gene>
    <name evidence="3" type="ORF">QQ020_21075</name>
</gene>
<reference evidence="3" key="1">
    <citation type="submission" date="2023-06" db="EMBL/GenBank/DDBJ databases">
        <title>Genomic of Agaribacillus aureum.</title>
        <authorList>
            <person name="Wang G."/>
        </authorList>
    </citation>
    <scope>NUCLEOTIDE SEQUENCE</scope>
    <source>
        <strain evidence="3">BMA12</strain>
    </source>
</reference>